<proteinExistence type="predicted"/>
<accession>A0A8M1GAX1</accession>
<dbReference type="PANTHER" id="PTHR12080">
    <property type="entry name" value="SIGNALING LYMPHOCYTIC ACTIVATION MOLECULE"/>
    <property type="match status" value="1"/>
</dbReference>
<dbReference type="RefSeq" id="XP_040491852.1">
    <property type="nucleotide sequence ID" value="XM_040635918.1"/>
</dbReference>
<name>A0A8M1GAX1_URSMA</name>
<feature type="signal peptide" evidence="6">
    <location>
        <begin position="1"/>
        <end position="23"/>
    </location>
</feature>
<comment type="subcellular location">
    <subcellularLocation>
        <location evidence="1">Membrane</location>
    </subcellularLocation>
</comment>
<keyword evidence="8" id="KW-1185">Reference proteome</keyword>
<gene>
    <name evidence="9" type="primary">LOC103672034</name>
</gene>
<feature type="chain" id="PRO_5035479326" evidence="6">
    <location>
        <begin position="24"/>
        <end position="619"/>
    </location>
</feature>
<evidence type="ECO:0000259" key="7">
    <source>
        <dbReference type="PROSITE" id="PS50835"/>
    </source>
</evidence>
<keyword evidence="3" id="KW-0472">Membrane</keyword>
<evidence type="ECO:0000256" key="6">
    <source>
        <dbReference type="SAM" id="SignalP"/>
    </source>
</evidence>
<feature type="region of interest" description="Disordered" evidence="5">
    <location>
        <begin position="443"/>
        <end position="469"/>
    </location>
</feature>
<evidence type="ECO:0000313" key="9">
    <source>
        <dbReference type="RefSeq" id="XP_040491852.1"/>
    </source>
</evidence>
<dbReference type="InterPro" id="IPR013783">
    <property type="entry name" value="Ig-like_fold"/>
</dbReference>
<protein>
    <submittedName>
        <fullName evidence="9">T-lymphocyte surface antigen Ly-9-like isoform X1</fullName>
    </submittedName>
</protein>
<dbReference type="Gene3D" id="2.60.40.10">
    <property type="entry name" value="Immunoglobulins"/>
    <property type="match status" value="4"/>
</dbReference>
<feature type="domain" description="Ig-like" evidence="7">
    <location>
        <begin position="345"/>
        <end position="420"/>
    </location>
</feature>
<dbReference type="KEGG" id="umr:103672034"/>
<dbReference type="InterPro" id="IPR015631">
    <property type="entry name" value="CD2/SLAM_rcpt"/>
</dbReference>
<dbReference type="SUPFAM" id="SSF48726">
    <property type="entry name" value="Immunoglobulin"/>
    <property type="match status" value="3"/>
</dbReference>
<dbReference type="InterPro" id="IPR003599">
    <property type="entry name" value="Ig_sub"/>
</dbReference>
<evidence type="ECO:0000256" key="1">
    <source>
        <dbReference type="ARBA" id="ARBA00004370"/>
    </source>
</evidence>
<dbReference type="GO" id="GO:0009897">
    <property type="term" value="C:external side of plasma membrane"/>
    <property type="evidence" value="ECO:0007669"/>
    <property type="project" value="TreeGrafter"/>
</dbReference>
<evidence type="ECO:0000313" key="8">
    <source>
        <dbReference type="Proteomes" id="UP000261680"/>
    </source>
</evidence>
<dbReference type="GO" id="GO:0042110">
    <property type="term" value="P:T cell activation"/>
    <property type="evidence" value="ECO:0007669"/>
    <property type="project" value="TreeGrafter"/>
</dbReference>
<evidence type="ECO:0000256" key="2">
    <source>
        <dbReference type="ARBA" id="ARBA00022729"/>
    </source>
</evidence>
<feature type="domain" description="Ig-like" evidence="7">
    <location>
        <begin position="140"/>
        <end position="221"/>
    </location>
</feature>
<dbReference type="OrthoDB" id="8741746at2759"/>
<dbReference type="GeneID" id="103672034"/>
<dbReference type="PANTHER" id="PTHR12080:SF87">
    <property type="entry name" value="IG-LIKE DOMAIN-CONTAINING PROTEIN"/>
    <property type="match status" value="1"/>
</dbReference>
<evidence type="ECO:0000256" key="4">
    <source>
        <dbReference type="ARBA" id="ARBA00023180"/>
    </source>
</evidence>
<dbReference type="InterPro" id="IPR007110">
    <property type="entry name" value="Ig-like_dom"/>
</dbReference>
<keyword evidence="4" id="KW-0325">Glycoprotein</keyword>
<evidence type="ECO:0000256" key="3">
    <source>
        <dbReference type="ARBA" id="ARBA00023136"/>
    </source>
</evidence>
<dbReference type="SMART" id="SM00409">
    <property type="entry name" value="IG"/>
    <property type="match status" value="2"/>
</dbReference>
<dbReference type="AlphaFoldDB" id="A0A8M1GAX1"/>
<dbReference type="PROSITE" id="PS50835">
    <property type="entry name" value="IG_LIKE"/>
    <property type="match status" value="2"/>
</dbReference>
<dbReference type="CDD" id="cd16842">
    <property type="entry name" value="Ig_SLAM-like_N"/>
    <property type="match status" value="1"/>
</dbReference>
<reference evidence="9" key="1">
    <citation type="submission" date="2025-08" db="UniProtKB">
        <authorList>
            <consortium name="RefSeq"/>
        </authorList>
    </citation>
    <scope>IDENTIFICATION</scope>
    <source>
        <tissue evidence="9">Whole blood</tissue>
    </source>
</reference>
<dbReference type="InterPro" id="IPR036179">
    <property type="entry name" value="Ig-like_dom_sf"/>
</dbReference>
<dbReference type="Proteomes" id="UP000261680">
    <property type="component" value="Unplaced"/>
</dbReference>
<evidence type="ECO:0000256" key="5">
    <source>
        <dbReference type="SAM" id="MobiDB-lite"/>
    </source>
</evidence>
<sequence length="619" mass="65991">MGPSLPGSLLLLGLFTAGTGVSGEDPGPVMVTGTLGGSVTLPLQLQPGQPVESISWLSRSVSTAIATVTLAEAGGPDTLYQAETRYRGRVSVVGPGRSLHISNLSWTDAGPYRAHINLRGSRLTRTREYRLQVYEPLAQPRVTLSSRIGENGHCIFILTCVVESRGGSVTYSWLPLGPRAIVSHGGSVLSVSSRPGDRALTFTCVIKNPVSNSSSLPVSVPSSCPGPGILGGDTVGETVTGLLGDLAILPLEVPVGQEVEKVTWSSGGRVAVMQPGPGGQPVLAAGTQGAYSRRWSTVHRGYSLQIRPLRLQDSGLYRAWLALQSPRINITRDFTLRVYEKLREPNITVSSQITKDGACHITLICSLQQSGEDIQYRWAPLGQGAVMSHGGTTLRVSWTPGVSDSYRCTVSNPVSQSSSSVLPGPLCSGKPFLMCAPLPGSLGPGAQHPRLPSSGSGGGGRKRGQAHLQQGVSPGWQEMGTLEPSSQGRAVQLWSVSPRLRAWALGSLRGLPEGKCFSQPTQSCRAHRRGIPDGLGHVLREARSCCDTEIRGCAPPASRAASRSFHRPWQDTASFQITVSVSSSRPTSDHLSAPCLWFLTNHFLLDPLWLLYPQRRPHC</sequence>
<organism evidence="8 9">
    <name type="scientific">Ursus maritimus</name>
    <name type="common">Polar bear</name>
    <name type="synonym">Thalarctos maritimus</name>
    <dbReference type="NCBI Taxonomy" id="29073"/>
    <lineage>
        <taxon>Eukaryota</taxon>
        <taxon>Metazoa</taxon>
        <taxon>Chordata</taxon>
        <taxon>Craniata</taxon>
        <taxon>Vertebrata</taxon>
        <taxon>Euteleostomi</taxon>
        <taxon>Mammalia</taxon>
        <taxon>Eutheria</taxon>
        <taxon>Laurasiatheria</taxon>
        <taxon>Carnivora</taxon>
        <taxon>Caniformia</taxon>
        <taxon>Ursidae</taxon>
        <taxon>Ursus</taxon>
    </lineage>
</organism>
<keyword evidence="2 6" id="KW-0732">Signal</keyword>